<dbReference type="EMBL" id="CM047587">
    <property type="protein sequence ID" value="KAI9908104.1"/>
    <property type="molecule type" value="Genomic_DNA"/>
</dbReference>
<keyword evidence="2" id="KW-1185">Reference proteome</keyword>
<reference evidence="1 2" key="1">
    <citation type="journal article" date="2022" name="bioRxiv">
        <title>The genome of the oomycete Peronosclerospora sorghi, a cosmopolitan pathogen of maize and sorghum, is inflated with dispersed pseudogenes.</title>
        <authorList>
            <person name="Fletcher K."/>
            <person name="Martin F."/>
            <person name="Isakeit T."/>
            <person name="Cavanaugh K."/>
            <person name="Magill C."/>
            <person name="Michelmore R."/>
        </authorList>
    </citation>
    <scope>NUCLEOTIDE SEQUENCE [LARGE SCALE GENOMIC DNA]</scope>
    <source>
        <strain evidence="1">P6</strain>
    </source>
</reference>
<dbReference type="Proteomes" id="UP001163321">
    <property type="component" value="Chromosome 8"/>
</dbReference>
<accession>A0ACC0VQ94</accession>
<name>A0ACC0VQ94_9STRA</name>
<evidence type="ECO:0000313" key="1">
    <source>
        <dbReference type="EMBL" id="KAI9908104.1"/>
    </source>
</evidence>
<organism evidence="1 2">
    <name type="scientific">Peronosclerospora sorghi</name>
    <dbReference type="NCBI Taxonomy" id="230839"/>
    <lineage>
        <taxon>Eukaryota</taxon>
        <taxon>Sar</taxon>
        <taxon>Stramenopiles</taxon>
        <taxon>Oomycota</taxon>
        <taxon>Peronosporomycetes</taxon>
        <taxon>Peronosporales</taxon>
        <taxon>Peronosporaceae</taxon>
        <taxon>Peronosclerospora</taxon>
    </lineage>
</organism>
<evidence type="ECO:0000313" key="2">
    <source>
        <dbReference type="Proteomes" id="UP001163321"/>
    </source>
</evidence>
<comment type="caution">
    <text evidence="1">The sequence shown here is derived from an EMBL/GenBank/DDBJ whole genome shotgun (WGS) entry which is preliminary data.</text>
</comment>
<proteinExistence type="predicted"/>
<sequence>MEKQPELTDMLKEPLIIFRKCGHISIVLDYMSSVESFPIGHVAIESVTVHTERKPAQILSQQPGHSMKFLFANEVSSHVL</sequence>
<gene>
    <name evidence="1" type="ORF">PsorP6_003582</name>
</gene>
<protein>
    <submittedName>
        <fullName evidence="1">Uncharacterized protein</fullName>
    </submittedName>
</protein>